<gene>
    <name evidence="1" type="ORF">C8D99_11961</name>
</gene>
<organism evidence="1 2">
    <name type="scientific">Aminivibrio pyruvatiphilus</name>
    <dbReference type="NCBI Taxonomy" id="1005740"/>
    <lineage>
        <taxon>Bacteria</taxon>
        <taxon>Thermotogati</taxon>
        <taxon>Synergistota</taxon>
        <taxon>Synergistia</taxon>
        <taxon>Synergistales</taxon>
        <taxon>Aminobacteriaceae</taxon>
        <taxon>Aminivibrio</taxon>
    </lineage>
</organism>
<feature type="non-terminal residue" evidence="1">
    <location>
        <position position="1"/>
    </location>
</feature>
<name>A0A4R8M5K6_9BACT</name>
<dbReference type="AlphaFoldDB" id="A0A4R8M5K6"/>
<dbReference type="Proteomes" id="UP000295066">
    <property type="component" value="Unassembled WGS sequence"/>
</dbReference>
<reference evidence="1 2" key="1">
    <citation type="submission" date="2019-03" db="EMBL/GenBank/DDBJ databases">
        <title>Genomic Encyclopedia of Type Strains, Phase IV (KMG-IV): sequencing the most valuable type-strain genomes for metagenomic binning, comparative biology and taxonomic classification.</title>
        <authorList>
            <person name="Goeker M."/>
        </authorList>
    </citation>
    <scope>NUCLEOTIDE SEQUENCE [LARGE SCALE GENOMIC DNA]</scope>
    <source>
        <strain evidence="1 2">DSM 25964</strain>
    </source>
</reference>
<proteinExistence type="predicted"/>
<evidence type="ECO:0000313" key="1">
    <source>
        <dbReference type="EMBL" id="TDY56111.1"/>
    </source>
</evidence>
<protein>
    <submittedName>
        <fullName evidence="1">Uncharacterized protein</fullName>
    </submittedName>
</protein>
<comment type="caution">
    <text evidence="1">The sequence shown here is derived from an EMBL/GenBank/DDBJ whole genome shotgun (WGS) entry which is preliminary data.</text>
</comment>
<dbReference type="EMBL" id="SORI01000019">
    <property type="protein sequence ID" value="TDY56111.1"/>
    <property type="molecule type" value="Genomic_DNA"/>
</dbReference>
<sequence>PTKETVERLGLGSPEVLELLEPCWRSAGRA</sequence>
<evidence type="ECO:0000313" key="2">
    <source>
        <dbReference type="Proteomes" id="UP000295066"/>
    </source>
</evidence>
<accession>A0A4R8M5K6</accession>
<keyword evidence="2" id="KW-1185">Reference proteome</keyword>